<accession>A0AAQ3JPX7</accession>
<evidence type="ECO:0000256" key="3">
    <source>
        <dbReference type="ARBA" id="ARBA00022989"/>
    </source>
</evidence>
<dbReference type="PANTHER" id="PTHR34836:SF1">
    <property type="entry name" value="OS09G0428600 PROTEIN"/>
    <property type="match status" value="1"/>
</dbReference>
<dbReference type="Pfam" id="PF01094">
    <property type="entry name" value="ANF_receptor"/>
    <property type="match status" value="1"/>
</dbReference>
<keyword evidence="2" id="KW-0812">Transmembrane</keyword>
<dbReference type="GO" id="GO:0016020">
    <property type="term" value="C:membrane"/>
    <property type="evidence" value="ECO:0007669"/>
    <property type="project" value="UniProtKB-SubCell"/>
</dbReference>
<feature type="domain" description="Receptor ligand binding region" evidence="5">
    <location>
        <begin position="77"/>
        <end position="435"/>
    </location>
</feature>
<evidence type="ECO:0000256" key="1">
    <source>
        <dbReference type="ARBA" id="ARBA00004370"/>
    </source>
</evidence>
<proteinExistence type="predicted"/>
<sequence>MKPFHSFLVKKEDETYIMHDLVNDLAQFVLKFLRTLLLKRSSIVEILLYQDIIILNCTENMDKGKMYTYFSSVPHLFDASTYDYVMKADDNTCSQLHSLAESLRKMPREDVYSEAKTTDYDERRLLLQQRRGQAIIGPPKTTESRFVLALGDRTHVPVLSFSATCPSLSAARTLFFVRTTHNDSSQVDPIAPVVGYYGWRCVIAVYEDIDYGTGIVPFLMDALHRNGAVIPYHSVIPSAAIVVQLEKELYRLMTLQTRVFVVHMLFDLGTRSFRKAKEVGAMTEQYVWITTDGITNDLDLLERKVIESMHGVIGVRLYMNKSTEMIKEFESGFIQRFHAEMPSSRKTIEPALFDFWAYDMVWAVAMAVETAGASRLPSSNAIASSFDLLHLDTAAAGAKLLKAIHMTHFRGLCGEFQLVHGQLPPPVFEIVNIIGDGKRAIGYWMLKPYIVRLPESNCKSELKQVIWPGDSKTMPKGWQIPTLGKRLRIGVPVTAGFKRFVSVDRDPTNNTTIVQGYCIDVFRAVINALPFAVLYDFIPFETRTTASYDDLVYQVHLKVIFDEIPYLQIFLSKYCRDFSLVGPTDQTAGFGFVSFFFP</sequence>
<dbReference type="Proteomes" id="UP001327560">
    <property type="component" value="Chromosome 1"/>
</dbReference>
<dbReference type="InterPro" id="IPR001828">
    <property type="entry name" value="ANF_lig-bd_rcpt"/>
</dbReference>
<dbReference type="Gene3D" id="3.40.50.2300">
    <property type="match status" value="2"/>
</dbReference>
<reference evidence="6 7" key="1">
    <citation type="submission" date="2023-10" db="EMBL/GenBank/DDBJ databases">
        <title>Chromosome-scale genome assembly provides insights into flower coloration mechanisms of Canna indica.</title>
        <authorList>
            <person name="Li C."/>
        </authorList>
    </citation>
    <scope>NUCLEOTIDE SEQUENCE [LARGE SCALE GENOMIC DNA]</scope>
    <source>
        <tissue evidence="6">Flower</tissue>
    </source>
</reference>
<gene>
    <name evidence="6" type="ORF">Cni_G02755</name>
</gene>
<dbReference type="FunFam" id="3.40.50.2300:FF:000188">
    <property type="entry name" value="Glutamate receptor"/>
    <property type="match status" value="1"/>
</dbReference>
<dbReference type="SUPFAM" id="SSF53822">
    <property type="entry name" value="Periplasmic binding protein-like I"/>
    <property type="match status" value="1"/>
</dbReference>
<evidence type="ECO:0000256" key="4">
    <source>
        <dbReference type="ARBA" id="ARBA00023136"/>
    </source>
</evidence>
<protein>
    <recommendedName>
        <fullName evidence="5">Receptor ligand binding region domain-containing protein</fullName>
    </recommendedName>
</protein>
<dbReference type="EMBL" id="CP136890">
    <property type="protein sequence ID" value="WOK94053.1"/>
    <property type="molecule type" value="Genomic_DNA"/>
</dbReference>
<comment type="subcellular location">
    <subcellularLocation>
        <location evidence="1">Membrane</location>
    </subcellularLocation>
</comment>
<dbReference type="InterPro" id="IPR015683">
    <property type="entry name" value="Ionotropic_Glu_rcpt"/>
</dbReference>
<keyword evidence="7" id="KW-1185">Reference proteome</keyword>
<dbReference type="AlphaFoldDB" id="A0AAQ3JPX7"/>
<keyword evidence="3" id="KW-1133">Transmembrane helix</keyword>
<dbReference type="PANTHER" id="PTHR34836">
    <property type="entry name" value="OS06G0188250 PROTEIN"/>
    <property type="match status" value="1"/>
</dbReference>
<dbReference type="Gene3D" id="3.40.190.10">
    <property type="entry name" value="Periplasmic binding protein-like II"/>
    <property type="match status" value="1"/>
</dbReference>
<evidence type="ECO:0000313" key="7">
    <source>
        <dbReference type="Proteomes" id="UP001327560"/>
    </source>
</evidence>
<evidence type="ECO:0000313" key="6">
    <source>
        <dbReference type="EMBL" id="WOK94053.1"/>
    </source>
</evidence>
<dbReference type="InterPro" id="IPR028082">
    <property type="entry name" value="Peripla_BP_I"/>
</dbReference>
<keyword evidence="4" id="KW-0472">Membrane</keyword>
<evidence type="ECO:0000259" key="5">
    <source>
        <dbReference type="Pfam" id="PF01094"/>
    </source>
</evidence>
<name>A0AAQ3JPX7_9LILI</name>
<evidence type="ECO:0000256" key="2">
    <source>
        <dbReference type="ARBA" id="ARBA00022692"/>
    </source>
</evidence>
<organism evidence="6 7">
    <name type="scientific">Canna indica</name>
    <name type="common">Indian-shot</name>
    <dbReference type="NCBI Taxonomy" id="4628"/>
    <lineage>
        <taxon>Eukaryota</taxon>
        <taxon>Viridiplantae</taxon>
        <taxon>Streptophyta</taxon>
        <taxon>Embryophyta</taxon>
        <taxon>Tracheophyta</taxon>
        <taxon>Spermatophyta</taxon>
        <taxon>Magnoliopsida</taxon>
        <taxon>Liliopsida</taxon>
        <taxon>Zingiberales</taxon>
        <taxon>Cannaceae</taxon>
        <taxon>Canna</taxon>
    </lineage>
</organism>